<evidence type="ECO:0000256" key="5">
    <source>
        <dbReference type="ARBA" id="ARBA00023315"/>
    </source>
</evidence>
<dbReference type="InterPro" id="IPR001451">
    <property type="entry name" value="Hexapep"/>
</dbReference>
<evidence type="ECO:0000256" key="3">
    <source>
        <dbReference type="ARBA" id="ARBA00022605"/>
    </source>
</evidence>
<dbReference type="Pfam" id="PF00132">
    <property type="entry name" value="Hexapep"/>
    <property type="match status" value="1"/>
</dbReference>
<keyword evidence="3" id="KW-0028">Amino-acid biosynthesis</keyword>
<organism evidence="7 8">
    <name type="scientific">Comamonas aquatica DA1877</name>
    <dbReference type="NCBI Taxonomy" id="1457173"/>
    <lineage>
        <taxon>Bacteria</taxon>
        <taxon>Pseudomonadati</taxon>
        <taxon>Pseudomonadota</taxon>
        <taxon>Betaproteobacteria</taxon>
        <taxon>Burkholderiales</taxon>
        <taxon>Comamonadaceae</taxon>
        <taxon>Comamonas</taxon>
    </lineage>
</organism>
<evidence type="ECO:0000256" key="6">
    <source>
        <dbReference type="ARBA" id="ARBA00049486"/>
    </source>
</evidence>
<accession>A0A014QDJ4</accession>
<dbReference type="InterPro" id="IPR042122">
    <property type="entry name" value="Ser_AcTrfase_N_sf"/>
</dbReference>
<comment type="caution">
    <text evidence="7">The sequence shown here is derived from an EMBL/GenBank/DDBJ whole genome shotgun (WGS) entry which is preliminary data.</text>
</comment>
<dbReference type="Gene3D" id="1.10.3130.10">
    <property type="entry name" value="serine acetyltransferase, domain 1"/>
    <property type="match status" value="1"/>
</dbReference>
<dbReference type="PATRIC" id="fig|1457173.3.peg.658"/>
<dbReference type="CDD" id="cd03354">
    <property type="entry name" value="LbH_SAT"/>
    <property type="match status" value="1"/>
</dbReference>
<dbReference type="RefSeq" id="WP_051519338.1">
    <property type="nucleotide sequence ID" value="NZ_JBOK01000003.1"/>
</dbReference>
<evidence type="ECO:0000313" key="8">
    <source>
        <dbReference type="Proteomes" id="UP000020766"/>
    </source>
</evidence>
<evidence type="ECO:0000256" key="4">
    <source>
        <dbReference type="ARBA" id="ARBA00022679"/>
    </source>
</evidence>
<dbReference type="AlphaFoldDB" id="A0A014QDJ4"/>
<dbReference type="PANTHER" id="PTHR42811">
    <property type="entry name" value="SERINE ACETYLTRANSFERASE"/>
    <property type="match status" value="1"/>
</dbReference>
<evidence type="ECO:0000313" key="7">
    <source>
        <dbReference type="EMBL" id="EXU81257.1"/>
    </source>
</evidence>
<dbReference type="SUPFAM" id="SSF51161">
    <property type="entry name" value="Trimeric LpxA-like enzymes"/>
    <property type="match status" value="1"/>
</dbReference>
<proteinExistence type="inferred from homology"/>
<sequence length="324" mass="34621">MSTFNISTIVQQLRQVRDHWREQQNRTDPGHREFPARAAIAQALEGLKGVLYPLRLGPPDLRHASEDFYVGHTLDTALQVLQTQAQIELHYRHRSTGAAAQDHASLALQTVQALAQQLPRLRQLLDTDVLAAFHGDPAARSVDEVVLSYPGVLALIHHRIAHAFYRLDLPLLARIVAELAHGQTGIDIHPGAQIGPGCFIDHGTGVVIGETAVLGQNVRIYQAVTLGAKRFPKDAQGHLQKGWARHPIVEDDVVIYAGATILGRVTIGQGAVIGGNVWITEDVPAGAHVSQASLRQAVEHSGGAGATAPAAAAILPAATARVAA</sequence>
<keyword evidence="4 7" id="KW-0808">Transferase</keyword>
<reference evidence="7 8" key="1">
    <citation type="submission" date="2014-01" db="EMBL/GenBank/DDBJ databases">
        <title>Interspecies Systems Biology Uncovers Metabolites Affecting C. elegans Gene Expression and Life History Traits.</title>
        <authorList>
            <person name="Watson E."/>
            <person name="Macneil L.T."/>
            <person name="Ritter A.D."/>
            <person name="Yilmaz L.S."/>
            <person name="Rosebrock A.P."/>
            <person name="Caudy A.A."/>
            <person name="Walhout A.J."/>
        </authorList>
    </citation>
    <scope>NUCLEOTIDE SEQUENCE [LARGE SCALE GENOMIC DNA]</scope>
    <source>
        <strain evidence="7 8">DA1877</strain>
    </source>
</reference>
<dbReference type="Gene3D" id="2.160.10.10">
    <property type="entry name" value="Hexapeptide repeat proteins"/>
    <property type="match status" value="1"/>
</dbReference>
<keyword evidence="8" id="KW-1185">Reference proteome</keyword>
<evidence type="ECO:0000256" key="2">
    <source>
        <dbReference type="ARBA" id="ARBA00013266"/>
    </source>
</evidence>
<dbReference type="NCBIfam" id="NF041874">
    <property type="entry name" value="EPS_EpsC"/>
    <property type="match status" value="1"/>
</dbReference>
<keyword evidence="5" id="KW-0012">Acyltransferase</keyword>
<comment type="similarity">
    <text evidence="1">Belongs to the transferase hexapeptide repeat family.</text>
</comment>
<dbReference type="InterPro" id="IPR045304">
    <property type="entry name" value="LbH_SAT"/>
</dbReference>
<dbReference type="Proteomes" id="UP000020766">
    <property type="component" value="Unassembled WGS sequence"/>
</dbReference>
<comment type="catalytic activity">
    <reaction evidence="6">
        <text>L-serine + acetyl-CoA = O-acetyl-L-serine + CoA</text>
        <dbReference type="Rhea" id="RHEA:24560"/>
        <dbReference type="ChEBI" id="CHEBI:33384"/>
        <dbReference type="ChEBI" id="CHEBI:57287"/>
        <dbReference type="ChEBI" id="CHEBI:57288"/>
        <dbReference type="ChEBI" id="CHEBI:58340"/>
        <dbReference type="EC" id="2.3.1.30"/>
    </reaction>
</comment>
<dbReference type="EC" id="2.3.1.30" evidence="2"/>
<evidence type="ECO:0000256" key="1">
    <source>
        <dbReference type="ARBA" id="ARBA00007274"/>
    </source>
</evidence>
<dbReference type="InterPro" id="IPR053376">
    <property type="entry name" value="Serine_acetyltransferase"/>
</dbReference>
<dbReference type="EMBL" id="JBOK01000003">
    <property type="protein sequence ID" value="EXU81257.1"/>
    <property type="molecule type" value="Genomic_DNA"/>
</dbReference>
<dbReference type="GO" id="GO:0009001">
    <property type="term" value="F:serine O-acetyltransferase activity"/>
    <property type="evidence" value="ECO:0007669"/>
    <property type="project" value="UniProtKB-EC"/>
</dbReference>
<protein>
    <recommendedName>
        <fullName evidence="2">serine O-acetyltransferase</fullName>
        <ecNumber evidence="2">2.3.1.30</ecNumber>
    </recommendedName>
</protein>
<name>A0A014QDJ4_9BURK</name>
<dbReference type="InterPro" id="IPR011004">
    <property type="entry name" value="Trimer_LpxA-like_sf"/>
</dbReference>
<dbReference type="STRING" id="225991.MA05_15000"/>
<dbReference type="GO" id="GO:0008652">
    <property type="term" value="P:amino acid biosynthetic process"/>
    <property type="evidence" value="ECO:0007669"/>
    <property type="project" value="UniProtKB-KW"/>
</dbReference>
<gene>
    <name evidence="7" type="ORF">AX13_10660</name>
</gene>